<evidence type="ECO:0000256" key="2">
    <source>
        <dbReference type="ARBA" id="ARBA00022801"/>
    </source>
</evidence>
<dbReference type="GO" id="GO:0016787">
    <property type="term" value="F:hydrolase activity"/>
    <property type="evidence" value="ECO:0007669"/>
    <property type="project" value="UniProtKB-KW"/>
</dbReference>
<organism evidence="4 5">
    <name type="scientific">Paenibacillus elgii</name>
    <dbReference type="NCBI Taxonomy" id="189691"/>
    <lineage>
        <taxon>Bacteria</taxon>
        <taxon>Bacillati</taxon>
        <taxon>Bacillota</taxon>
        <taxon>Bacilli</taxon>
        <taxon>Bacillales</taxon>
        <taxon>Paenibacillaceae</taxon>
        <taxon>Paenibacillus</taxon>
    </lineage>
</organism>
<dbReference type="PANTHER" id="PTHR35527:SF2">
    <property type="entry name" value="HYDROLASE"/>
    <property type="match status" value="1"/>
</dbReference>
<protein>
    <recommendedName>
        <fullName evidence="3">Choloylglycine hydrolase/NAAA C-terminal domain-containing protein</fullName>
    </recommendedName>
</protein>
<keyword evidence="2" id="KW-0378">Hydrolase</keyword>
<dbReference type="PANTHER" id="PTHR35527">
    <property type="entry name" value="CHOLOYLGLYCINE HYDROLASE"/>
    <property type="match status" value="1"/>
</dbReference>
<feature type="domain" description="Choloylglycine hydrolase/NAAA C-terminal" evidence="3">
    <location>
        <begin position="52"/>
        <end position="169"/>
    </location>
</feature>
<sequence length="331" mass="38141">MSTAFQIYQKGMNLVCKNQDVQYDGVYMFTNQRGKQKTAMIMPPDKPNSWVSLYGSITISQIGKESPNGGINEMGLVVEQTTLWQTEYPALDERPALGELQWIQYLLDTCSTVQEALNAASIIRIGQSTSKLHYLLADRRGERAIVEFLNGEMIVHRENATFPIISNTPYTEALQEIKIGQREWTHWGEYERNSMERFHVVSQAVRFESDKVPNIDFAFATLASARREDTVYSLVYHLDLMELHAVTAHNQERVTIQLKDFDFAKDAPAQAVNLQKLHAEHVREQFEIYTTAFNHTAITSFFRDPLLTSVFKWEISDEMIQYFAQYPDTFL</sequence>
<evidence type="ECO:0000313" key="5">
    <source>
        <dbReference type="Proteomes" id="UP000244184"/>
    </source>
</evidence>
<dbReference type="Gene3D" id="3.60.60.10">
    <property type="entry name" value="Penicillin V Acylase, Chain A"/>
    <property type="match status" value="1"/>
</dbReference>
<dbReference type="SUPFAM" id="SSF56235">
    <property type="entry name" value="N-terminal nucleophile aminohydrolases (Ntn hydrolases)"/>
    <property type="match status" value="1"/>
</dbReference>
<dbReference type="Proteomes" id="UP000244184">
    <property type="component" value="Unassembled WGS sequence"/>
</dbReference>
<proteinExistence type="inferred from homology"/>
<evidence type="ECO:0000259" key="3">
    <source>
        <dbReference type="Pfam" id="PF02275"/>
    </source>
</evidence>
<comment type="caution">
    <text evidence="4">The sequence shown here is derived from an EMBL/GenBank/DDBJ whole genome shotgun (WGS) entry which is preliminary data.</text>
</comment>
<name>A0A2T6G8V7_9BACL</name>
<gene>
    <name evidence="4" type="ORF">C8Z91_03795</name>
</gene>
<dbReference type="RefSeq" id="WP_108530323.1">
    <property type="nucleotide sequence ID" value="NZ_PYHP01000009.1"/>
</dbReference>
<dbReference type="EMBL" id="PYHP01000009">
    <property type="protein sequence ID" value="PUA40593.1"/>
    <property type="molecule type" value="Genomic_DNA"/>
</dbReference>
<accession>A0A2T6G8V7</accession>
<reference evidence="4 5" key="1">
    <citation type="submission" date="2018-03" db="EMBL/GenBank/DDBJ databases">
        <title>Genome sequence of Paenibacillus elgii strain AC13 an antimicrobial compound producing bacteria.</title>
        <authorList>
            <person name="Kurokawa A.S."/>
            <person name="Araujo J.F."/>
            <person name="Costa R.A."/>
            <person name="Ortega D.B."/>
            <person name="Pires A.S."/>
            <person name="Pappas G.J.Jr."/>
            <person name="Franco O.L."/>
            <person name="Barreto C."/>
            <person name="Magalhaes B.S."/>
            <person name="Kruger R.H."/>
        </authorList>
    </citation>
    <scope>NUCLEOTIDE SEQUENCE [LARGE SCALE GENOMIC DNA]</scope>
    <source>
        <strain evidence="4 5">AC13</strain>
    </source>
</reference>
<evidence type="ECO:0000256" key="1">
    <source>
        <dbReference type="ARBA" id="ARBA00006625"/>
    </source>
</evidence>
<comment type="similarity">
    <text evidence="1">Belongs to the peptidase C59 family.</text>
</comment>
<dbReference type="InterPro" id="IPR029055">
    <property type="entry name" value="Ntn_hydrolases_N"/>
</dbReference>
<dbReference type="InterPro" id="IPR052193">
    <property type="entry name" value="Peptidase_C59"/>
</dbReference>
<dbReference type="InterPro" id="IPR029132">
    <property type="entry name" value="CBAH/NAAA_C"/>
</dbReference>
<dbReference type="Pfam" id="PF02275">
    <property type="entry name" value="CBAH"/>
    <property type="match status" value="1"/>
</dbReference>
<evidence type="ECO:0000313" key="4">
    <source>
        <dbReference type="EMBL" id="PUA40593.1"/>
    </source>
</evidence>
<dbReference type="AlphaFoldDB" id="A0A2T6G8V7"/>